<proteinExistence type="inferred from homology"/>
<evidence type="ECO:0000313" key="8">
    <source>
        <dbReference type="EMBL" id="PVH63407.1"/>
    </source>
</evidence>
<feature type="compositionally biased region" description="Pro residues" evidence="3">
    <location>
        <begin position="181"/>
        <end position="191"/>
    </location>
</feature>
<dbReference type="Pfam" id="PF00651">
    <property type="entry name" value="BTB"/>
    <property type="match status" value="1"/>
</dbReference>
<dbReference type="GO" id="GO:0006979">
    <property type="term" value="P:response to oxidative stress"/>
    <property type="evidence" value="ECO:0007669"/>
    <property type="project" value="InterPro"/>
</dbReference>
<dbReference type="InterPro" id="IPR011333">
    <property type="entry name" value="SKP1/BTB/POZ_sf"/>
</dbReference>
<dbReference type="PANTHER" id="PTHR26379:SF506">
    <property type="entry name" value="BTB DOMAIN-CONTAINING PROTEIN"/>
    <property type="match status" value="1"/>
</dbReference>
<evidence type="ECO:0000256" key="4">
    <source>
        <dbReference type="SAM" id="Phobius"/>
    </source>
</evidence>
<dbReference type="PROSITE" id="PS50097">
    <property type="entry name" value="BTB"/>
    <property type="match status" value="1"/>
</dbReference>
<keyword evidence="4" id="KW-1133">Transmembrane helix</keyword>
<keyword evidence="4" id="KW-0812">Transmembrane</keyword>
<dbReference type="CDD" id="cd00121">
    <property type="entry name" value="MATH"/>
    <property type="match status" value="1"/>
</dbReference>
<dbReference type="Gramene" id="PVH63407">
    <property type="protein sequence ID" value="PVH63407"/>
    <property type="gene ID" value="PAHAL_2G021200"/>
</dbReference>
<dbReference type="Gene3D" id="2.60.210.10">
    <property type="entry name" value="Apoptosis, Tumor Necrosis Factor Receptor Associated Protein 2, Chain A"/>
    <property type="match status" value="1"/>
</dbReference>
<dbReference type="InterPro" id="IPR056423">
    <property type="entry name" value="BACK_BPM_SPOP"/>
</dbReference>
<feature type="domain" description="Plant heme peroxidase family profile" evidence="7">
    <location>
        <begin position="213"/>
        <end position="404"/>
    </location>
</feature>
<feature type="domain" description="MATH" evidence="6">
    <location>
        <begin position="1"/>
        <end position="130"/>
    </location>
</feature>
<sequence length="430" mass="46645">MIVNCYSETKKLANGRSLKSAAVAAGGHSWRIAFYPNGRLPGNTDFVSVYLLLDDAAGGAVTDDAVHVEARFMLIEVGYPAQRLESFKVAGAVGARHETLIGSERFGSRKELERLDFIVKPDRFTIRCDFTVVSTKGGSKPTVDAPASGGLPNPTPTVARSPPPQPSVQQAAAPAGASSRVPPPPAPPPVVQPAVRALRSSMSGLPADLGRLLETKQGADMDFEVRGKVFAAHKLVLAARSSVFMADFFGPAKEKATGSHIRIRDMRQDAFEALLHYMYTDSLPATVTNARAEAAVFAQDLLVAADRYNLKDLKSLTENKLCEHNVGASTVLPMLALAEHHQCWKLKEKCLEFIAAGRNTRAVMATDDVEHLARRCPSVVREVLTKILDAREATPSNRVMVSIDVSFYIYALIFIFPLGLCVLFYAILLK</sequence>
<dbReference type="Gene3D" id="3.30.710.10">
    <property type="entry name" value="Potassium Channel Kv1.1, Chain A"/>
    <property type="match status" value="1"/>
</dbReference>
<feature type="transmembrane region" description="Helical" evidence="4">
    <location>
        <begin position="407"/>
        <end position="428"/>
    </location>
</feature>
<dbReference type="InterPro" id="IPR000210">
    <property type="entry name" value="BTB/POZ_dom"/>
</dbReference>
<dbReference type="EMBL" id="CM008047">
    <property type="protein sequence ID" value="PVH63407.1"/>
    <property type="molecule type" value="Genomic_DNA"/>
</dbReference>
<accession>A0A2T8KMJ1</accession>
<comment type="pathway">
    <text evidence="1">Protein modification; protein ubiquitination.</text>
</comment>
<evidence type="ECO:0000256" key="1">
    <source>
        <dbReference type="ARBA" id="ARBA00004906"/>
    </source>
</evidence>
<dbReference type="InterPro" id="IPR002083">
    <property type="entry name" value="MATH/TRAF_dom"/>
</dbReference>
<dbReference type="InterPro" id="IPR002016">
    <property type="entry name" value="Haem_peroxidase"/>
</dbReference>
<evidence type="ECO:0000259" key="5">
    <source>
        <dbReference type="PROSITE" id="PS50097"/>
    </source>
</evidence>
<dbReference type="Pfam" id="PF24570">
    <property type="entry name" value="BACK_BPM_SPOP"/>
    <property type="match status" value="1"/>
</dbReference>
<dbReference type="InterPro" id="IPR045005">
    <property type="entry name" value="BPM1-6"/>
</dbReference>
<feature type="compositionally biased region" description="Low complexity" evidence="3">
    <location>
        <begin position="167"/>
        <end position="180"/>
    </location>
</feature>
<dbReference type="Pfam" id="PF22486">
    <property type="entry name" value="MATH_2"/>
    <property type="match status" value="1"/>
</dbReference>
<dbReference type="InterPro" id="IPR008974">
    <property type="entry name" value="TRAF-like"/>
</dbReference>
<reference evidence="8" key="1">
    <citation type="submission" date="2018-04" db="EMBL/GenBank/DDBJ databases">
        <title>WGS assembly of Panicum hallii.</title>
        <authorList>
            <person name="Lovell J."/>
            <person name="Jenkins J."/>
            <person name="Lowry D."/>
            <person name="Mamidi S."/>
            <person name="Sreedasyam A."/>
            <person name="Weng X."/>
            <person name="Barry K."/>
            <person name="Bonette J."/>
            <person name="Campitelli B."/>
            <person name="Daum C."/>
            <person name="Gordon S."/>
            <person name="Gould B."/>
            <person name="Lipzen A."/>
            <person name="Macqueen A."/>
            <person name="Palacio-Mejia J."/>
            <person name="Plott C."/>
            <person name="Shakirov E."/>
            <person name="Shu S."/>
            <person name="Yoshinaga Y."/>
            <person name="Zane M."/>
            <person name="Rokhsar D."/>
            <person name="Grimwood J."/>
            <person name="Schmutz J."/>
            <person name="Juenger T."/>
        </authorList>
    </citation>
    <scope>NUCLEOTIDE SEQUENCE [LARGE SCALE GENOMIC DNA]</scope>
    <source>
        <strain evidence="8">FIL2</strain>
    </source>
</reference>
<keyword evidence="4" id="KW-0472">Membrane</keyword>
<dbReference type="Proteomes" id="UP000243499">
    <property type="component" value="Chromosome 2"/>
</dbReference>
<dbReference type="PROSITE" id="PS50144">
    <property type="entry name" value="MATH"/>
    <property type="match status" value="1"/>
</dbReference>
<protein>
    <recommendedName>
        <fullName evidence="9">BTB domain-containing protein</fullName>
    </recommendedName>
</protein>
<organism evidence="8">
    <name type="scientific">Panicum hallii</name>
    <dbReference type="NCBI Taxonomy" id="206008"/>
    <lineage>
        <taxon>Eukaryota</taxon>
        <taxon>Viridiplantae</taxon>
        <taxon>Streptophyta</taxon>
        <taxon>Embryophyta</taxon>
        <taxon>Tracheophyta</taxon>
        <taxon>Spermatophyta</taxon>
        <taxon>Magnoliopsida</taxon>
        <taxon>Liliopsida</taxon>
        <taxon>Poales</taxon>
        <taxon>Poaceae</taxon>
        <taxon>PACMAD clade</taxon>
        <taxon>Panicoideae</taxon>
        <taxon>Panicodae</taxon>
        <taxon>Paniceae</taxon>
        <taxon>Panicinae</taxon>
        <taxon>Panicum</taxon>
        <taxon>Panicum sect. Panicum</taxon>
    </lineage>
</organism>
<evidence type="ECO:0000256" key="2">
    <source>
        <dbReference type="ARBA" id="ARBA00010846"/>
    </source>
</evidence>
<dbReference type="GO" id="GO:0016567">
    <property type="term" value="P:protein ubiquitination"/>
    <property type="evidence" value="ECO:0007669"/>
    <property type="project" value="InterPro"/>
</dbReference>
<dbReference type="PANTHER" id="PTHR26379">
    <property type="entry name" value="BTB/POZ AND MATH DOMAIN-CONTAINING PROTEIN 1"/>
    <property type="match status" value="1"/>
</dbReference>
<feature type="region of interest" description="Disordered" evidence="3">
    <location>
        <begin position="136"/>
        <end position="192"/>
    </location>
</feature>
<name>A0A2T8KMJ1_9POAL</name>
<dbReference type="GO" id="GO:0004601">
    <property type="term" value="F:peroxidase activity"/>
    <property type="evidence" value="ECO:0007669"/>
    <property type="project" value="InterPro"/>
</dbReference>
<dbReference type="GO" id="GO:0020037">
    <property type="term" value="F:heme binding"/>
    <property type="evidence" value="ECO:0007669"/>
    <property type="project" value="InterPro"/>
</dbReference>
<gene>
    <name evidence="8" type="ORF">PAHAL_2G021200</name>
</gene>
<evidence type="ECO:0000259" key="7">
    <source>
        <dbReference type="PROSITE" id="PS50873"/>
    </source>
</evidence>
<dbReference type="AlphaFoldDB" id="A0A2T8KMJ1"/>
<dbReference type="SUPFAM" id="SSF54695">
    <property type="entry name" value="POZ domain"/>
    <property type="match status" value="1"/>
</dbReference>
<feature type="domain" description="BTB" evidence="5">
    <location>
        <begin position="219"/>
        <end position="287"/>
    </location>
</feature>
<dbReference type="SUPFAM" id="SSF49599">
    <property type="entry name" value="TRAF domain-like"/>
    <property type="match status" value="1"/>
</dbReference>
<evidence type="ECO:0000259" key="6">
    <source>
        <dbReference type="PROSITE" id="PS50144"/>
    </source>
</evidence>
<dbReference type="SMART" id="SM00225">
    <property type="entry name" value="BTB"/>
    <property type="match status" value="1"/>
</dbReference>
<comment type="similarity">
    <text evidence="2">Belongs to the Tdpoz family.</text>
</comment>
<evidence type="ECO:0000256" key="3">
    <source>
        <dbReference type="SAM" id="MobiDB-lite"/>
    </source>
</evidence>
<dbReference type="PROSITE" id="PS50873">
    <property type="entry name" value="PEROXIDASE_4"/>
    <property type="match status" value="1"/>
</dbReference>
<dbReference type="Gene3D" id="1.25.40.420">
    <property type="match status" value="1"/>
</dbReference>
<evidence type="ECO:0008006" key="9">
    <source>
        <dbReference type="Google" id="ProtNLM"/>
    </source>
</evidence>